<dbReference type="PANTHER" id="PTHR11584">
    <property type="entry name" value="SERINE/THREONINE PROTEIN KINASE"/>
    <property type="match status" value="1"/>
</dbReference>
<evidence type="ECO:0000313" key="11">
    <source>
        <dbReference type="EMBL" id="KNC46277.1"/>
    </source>
</evidence>
<dbReference type="InterPro" id="IPR008271">
    <property type="entry name" value="Ser/Thr_kinase_AS"/>
</dbReference>
<dbReference type="CDD" id="cd00060">
    <property type="entry name" value="FHA"/>
    <property type="match status" value="1"/>
</dbReference>
<sequence length="1192" mass="127465">MSDHPRLVCEVEEGPPEARRKRVVTVEAGFMLFGRDRARLKSRAAKEPVRPGFEALAGGGGGASSGAPPTIDVLDSQTVSSVHFKIWYEPSLRQFFVCDCGSRNGTNLAPPAGQEAMRDYRFLGSNKTASEQAPLAIMSAIRAANVVILVTNIVGTEPPTRHDLSDTFNYTGGGTMTEDVSKQDMVIQVLHGPGEGQHHVIQYHESCIVGRATPGTQPPAPPSDRHKRITIYTASKYLSREHALIQHSSELGSLRPVVVKATSKNGLSVCSQPNLSALQSFESLPWQPVARKSMARLSFGDLVRCGKDTILLITDHAGPPQRMAPPVSQGCSSTSITLSWDAAISPTAVKGYILAMAPGPRVTDEPPAQFARLLNRQATSPDDDASLESAFEQASKLALSFANSYGGGQLHTTVAPLDPNRIYFFRLQARNAGGESSWSAVVAYATAADDSLHTSPPLPAYLSRALDIHNRASGVPLHAADVGEDTDDDEPEPVAPEPSDAVVQRVSGTIRWKKGKLVGLGAQGKVYVGQDLDNHTVMAVKELVCMDDKVHESRLAEIEREIDMLRTLDHPNIVKYIGVNKVVADGSITLHLFLEYVAGGSLQSFIKKMDKNGLDEAAAQLYTKQILNGLAYLHAKDIVHRDIKSANILLAIFGSHQVCKIADFGASKSLSHLAEFASVVGTPNFMAPEVIRQRGGSHKSDIWSVGCTVIEMLTGSPPWSEFEPQAAMFHIGTTKTGPKLPDNISPACVAFFARCFAFEPEDRASAAELEQHVWIAPPRTAQTPDAASAAAAGSSALSPDRRYTPLMADAAAAAAAVVSPTAADGADGATAPLGPDTASSPSAASAGTGPANGAGDTDTETSTSGPLAGPSGRGGQATGSRRQRLVIDTAAGRGSLAPAPSSPSFKNRKHRISWSNLMFHNEPIGKGGFGTVTRAEYLGVDVAVKFLTKIENIDQFMSEAALLAELRHPNCVLYMGVCAKEDEDRYGIVMEYLDGGDLHAAIHSSRSPPLNLSARVNILADVASGLVYLHAMGVAHRDIKLRNILLDRSCGAKLADFGLSTPQQHKTGATLRYAAPEVLSGERVADAVADVYSFGLVMYEVLTGTKPFAFLSEARDRYHDLTLPPGELDAWEAIDPLPELMRACWSFNRAHRPSMKELFTAIKSVRDSLSADAPHPAPRPRPPTHALMAHHV</sequence>
<name>A0A0L0D1X7_THETB</name>
<dbReference type="Pfam" id="PF00498">
    <property type="entry name" value="FHA"/>
    <property type="match status" value="1"/>
</dbReference>
<dbReference type="InterPro" id="IPR017441">
    <property type="entry name" value="Protein_kinase_ATP_BS"/>
</dbReference>
<dbReference type="SMART" id="SM00220">
    <property type="entry name" value="S_TKc"/>
    <property type="match status" value="2"/>
</dbReference>
<dbReference type="GeneID" id="25562383"/>
<dbReference type="AlphaFoldDB" id="A0A0L0D1X7"/>
<dbReference type="InterPro" id="IPR003961">
    <property type="entry name" value="FN3_dom"/>
</dbReference>
<keyword evidence="1" id="KW-0723">Serine/threonine-protein kinase</keyword>
<dbReference type="GO" id="GO:0004674">
    <property type="term" value="F:protein serine/threonine kinase activity"/>
    <property type="evidence" value="ECO:0007669"/>
    <property type="project" value="UniProtKB-KW"/>
</dbReference>
<dbReference type="InterPro" id="IPR000719">
    <property type="entry name" value="Prot_kinase_dom"/>
</dbReference>
<evidence type="ECO:0000256" key="7">
    <source>
        <dbReference type="SAM" id="MobiDB-lite"/>
    </source>
</evidence>
<dbReference type="Pfam" id="PF07714">
    <property type="entry name" value="PK_Tyr_Ser-Thr"/>
    <property type="match status" value="1"/>
</dbReference>
<proteinExistence type="predicted"/>
<dbReference type="PROSITE" id="PS00108">
    <property type="entry name" value="PROTEIN_KINASE_ST"/>
    <property type="match status" value="2"/>
</dbReference>
<dbReference type="SMART" id="SM00060">
    <property type="entry name" value="FN3"/>
    <property type="match status" value="1"/>
</dbReference>
<dbReference type="Pfam" id="PF00041">
    <property type="entry name" value="fn3"/>
    <property type="match status" value="1"/>
</dbReference>
<evidence type="ECO:0000259" key="8">
    <source>
        <dbReference type="PROSITE" id="PS50006"/>
    </source>
</evidence>
<keyword evidence="5 6" id="KW-0067">ATP-binding</keyword>
<feature type="domain" description="Fibronectin type-III" evidence="10">
    <location>
        <begin position="345"/>
        <end position="450"/>
    </location>
</feature>
<reference evidence="11 12" key="1">
    <citation type="submission" date="2010-05" db="EMBL/GenBank/DDBJ databases">
        <title>The Genome Sequence of Thecamonas trahens ATCC 50062.</title>
        <authorList>
            <consortium name="The Broad Institute Genome Sequencing Platform"/>
            <person name="Russ C."/>
            <person name="Cuomo C."/>
            <person name="Shea T."/>
            <person name="Young S.K."/>
            <person name="Zeng Q."/>
            <person name="Koehrsen M."/>
            <person name="Haas B."/>
            <person name="Borodovsky M."/>
            <person name="Guigo R."/>
            <person name="Alvarado L."/>
            <person name="Berlin A."/>
            <person name="Bochicchio J."/>
            <person name="Borenstein D."/>
            <person name="Chapman S."/>
            <person name="Chen Z."/>
            <person name="Freedman E."/>
            <person name="Gellesch M."/>
            <person name="Goldberg J."/>
            <person name="Griggs A."/>
            <person name="Gujja S."/>
            <person name="Heilman E."/>
            <person name="Heiman D."/>
            <person name="Hepburn T."/>
            <person name="Howarth C."/>
            <person name="Jen D."/>
            <person name="Larson L."/>
            <person name="Mehta T."/>
            <person name="Park D."/>
            <person name="Pearson M."/>
            <person name="Roberts A."/>
            <person name="Saif S."/>
            <person name="Shenoy N."/>
            <person name="Sisk P."/>
            <person name="Stolte C."/>
            <person name="Sykes S."/>
            <person name="Thomson T."/>
            <person name="Walk T."/>
            <person name="White J."/>
            <person name="Yandava C."/>
            <person name="Burger G."/>
            <person name="Gray M.W."/>
            <person name="Holland P.W.H."/>
            <person name="King N."/>
            <person name="Lang F.B.F."/>
            <person name="Roger A.J."/>
            <person name="Ruiz-Trillo I."/>
            <person name="Lander E."/>
            <person name="Nusbaum C."/>
        </authorList>
    </citation>
    <scope>NUCLEOTIDE SEQUENCE [LARGE SCALE GENOMIC DNA]</scope>
    <source>
        <strain evidence="11 12">ATCC 50062</strain>
    </source>
</reference>
<dbReference type="PROSITE" id="PS50011">
    <property type="entry name" value="PROTEIN_KINASE_DOM"/>
    <property type="match status" value="2"/>
</dbReference>
<feature type="region of interest" description="Disordered" evidence="7">
    <location>
        <begin position="779"/>
        <end position="799"/>
    </location>
</feature>
<dbReference type="PROSITE" id="PS50853">
    <property type="entry name" value="FN3"/>
    <property type="match status" value="1"/>
</dbReference>
<keyword evidence="3 6" id="KW-0547">Nucleotide-binding</keyword>
<feature type="region of interest" description="Disordered" evidence="7">
    <location>
        <begin position="1170"/>
        <end position="1192"/>
    </location>
</feature>
<organism evidence="11 12">
    <name type="scientific">Thecamonas trahens ATCC 50062</name>
    <dbReference type="NCBI Taxonomy" id="461836"/>
    <lineage>
        <taxon>Eukaryota</taxon>
        <taxon>Apusozoa</taxon>
        <taxon>Apusomonadida</taxon>
        <taxon>Apusomonadidae</taxon>
        <taxon>Thecamonas</taxon>
    </lineage>
</organism>
<dbReference type="CDD" id="cd06606">
    <property type="entry name" value="STKc_MAPKKK"/>
    <property type="match status" value="1"/>
</dbReference>
<evidence type="ECO:0000313" key="12">
    <source>
        <dbReference type="Proteomes" id="UP000054408"/>
    </source>
</evidence>
<dbReference type="PROSITE" id="PS00107">
    <property type="entry name" value="PROTEIN_KINASE_ATP"/>
    <property type="match status" value="1"/>
</dbReference>
<dbReference type="Pfam" id="PF00069">
    <property type="entry name" value="Pkinase"/>
    <property type="match status" value="1"/>
</dbReference>
<dbReference type="InterPro" id="IPR000253">
    <property type="entry name" value="FHA_dom"/>
</dbReference>
<evidence type="ECO:0000256" key="5">
    <source>
        <dbReference type="ARBA" id="ARBA00022840"/>
    </source>
</evidence>
<feature type="domain" description="Protein kinase" evidence="9">
    <location>
        <begin position="918"/>
        <end position="1178"/>
    </location>
</feature>
<dbReference type="SUPFAM" id="SSF49265">
    <property type="entry name" value="Fibronectin type III"/>
    <property type="match status" value="1"/>
</dbReference>
<feature type="compositionally biased region" description="Low complexity" evidence="7">
    <location>
        <begin position="786"/>
        <end position="798"/>
    </location>
</feature>
<dbReference type="EMBL" id="GL349442">
    <property type="protein sequence ID" value="KNC46277.1"/>
    <property type="molecule type" value="Genomic_DNA"/>
</dbReference>
<evidence type="ECO:0000256" key="4">
    <source>
        <dbReference type="ARBA" id="ARBA00022777"/>
    </source>
</evidence>
<evidence type="ECO:0000256" key="1">
    <source>
        <dbReference type="ARBA" id="ARBA00022527"/>
    </source>
</evidence>
<gene>
    <name evidence="11" type="ORF">AMSG_02730</name>
</gene>
<evidence type="ECO:0000259" key="9">
    <source>
        <dbReference type="PROSITE" id="PS50011"/>
    </source>
</evidence>
<dbReference type="InterPro" id="IPR008984">
    <property type="entry name" value="SMAD_FHA_dom_sf"/>
</dbReference>
<feature type="domain" description="FHA" evidence="8">
    <location>
        <begin position="31"/>
        <end position="108"/>
    </location>
</feature>
<dbReference type="Gene3D" id="2.60.40.10">
    <property type="entry name" value="Immunoglobulins"/>
    <property type="match status" value="1"/>
</dbReference>
<dbReference type="CDD" id="cd00063">
    <property type="entry name" value="FN3"/>
    <property type="match status" value="1"/>
</dbReference>
<evidence type="ECO:0000259" key="10">
    <source>
        <dbReference type="PROSITE" id="PS50853"/>
    </source>
</evidence>
<evidence type="ECO:0000256" key="6">
    <source>
        <dbReference type="PROSITE-ProRule" id="PRU10141"/>
    </source>
</evidence>
<dbReference type="InterPro" id="IPR011009">
    <property type="entry name" value="Kinase-like_dom_sf"/>
</dbReference>
<dbReference type="eggNOG" id="KOG0192">
    <property type="taxonomic scope" value="Eukaryota"/>
</dbReference>
<dbReference type="PROSITE" id="PS50006">
    <property type="entry name" value="FHA_DOMAIN"/>
    <property type="match status" value="1"/>
</dbReference>
<dbReference type="PANTHER" id="PTHR11584:SF369">
    <property type="entry name" value="MITOGEN-ACTIVATED PROTEIN KINASE KINASE KINASE 19-RELATED"/>
    <property type="match status" value="1"/>
</dbReference>
<keyword evidence="4 11" id="KW-0418">Kinase</keyword>
<protein>
    <submittedName>
        <fullName evidence="11">STE/STE11 protein kinase</fullName>
    </submittedName>
</protein>
<dbReference type="InterPro" id="IPR036116">
    <property type="entry name" value="FN3_sf"/>
</dbReference>
<dbReference type="eggNOG" id="KOG0198">
    <property type="taxonomic scope" value="Eukaryota"/>
</dbReference>
<dbReference type="SUPFAM" id="SSF49879">
    <property type="entry name" value="SMAD/FHA domain"/>
    <property type="match status" value="2"/>
</dbReference>
<dbReference type="RefSeq" id="XP_013760571.1">
    <property type="nucleotide sequence ID" value="XM_013905117.1"/>
</dbReference>
<feature type="domain" description="Protein kinase" evidence="9">
    <location>
        <begin position="512"/>
        <end position="775"/>
    </location>
</feature>
<dbReference type="InterPro" id="IPR001245">
    <property type="entry name" value="Ser-Thr/Tyr_kinase_cat_dom"/>
</dbReference>
<feature type="binding site" evidence="6">
    <location>
        <position position="945"/>
    </location>
    <ligand>
        <name>ATP</name>
        <dbReference type="ChEBI" id="CHEBI:30616"/>
    </ligand>
</feature>
<feature type="compositionally biased region" description="Acidic residues" evidence="7">
    <location>
        <begin position="482"/>
        <end position="492"/>
    </location>
</feature>
<accession>A0A0L0D1X7</accession>
<evidence type="ECO:0000256" key="3">
    <source>
        <dbReference type="ARBA" id="ARBA00022741"/>
    </source>
</evidence>
<dbReference type="SUPFAM" id="SSF56112">
    <property type="entry name" value="Protein kinase-like (PK-like)"/>
    <property type="match status" value="2"/>
</dbReference>
<dbReference type="Proteomes" id="UP000054408">
    <property type="component" value="Unassembled WGS sequence"/>
</dbReference>
<dbReference type="InterPro" id="IPR013783">
    <property type="entry name" value="Ig-like_fold"/>
</dbReference>
<dbReference type="Gene3D" id="1.10.510.10">
    <property type="entry name" value="Transferase(Phosphotransferase) domain 1"/>
    <property type="match status" value="2"/>
</dbReference>
<evidence type="ECO:0000256" key="2">
    <source>
        <dbReference type="ARBA" id="ARBA00022679"/>
    </source>
</evidence>
<feature type="region of interest" description="Disordered" evidence="7">
    <location>
        <begin position="823"/>
        <end position="881"/>
    </location>
</feature>
<keyword evidence="2" id="KW-0808">Transferase</keyword>
<dbReference type="GO" id="GO:0005524">
    <property type="term" value="F:ATP binding"/>
    <property type="evidence" value="ECO:0007669"/>
    <property type="project" value="UniProtKB-UniRule"/>
</dbReference>
<dbReference type="Gene3D" id="2.60.200.20">
    <property type="match status" value="2"/>
</dbReference>
<dbReference type="STRING" id="461836.A0A0L0D1X7"/>
<feature type="compositionally biased region" description="Low complexity" evidence="7">
    <location>
        <begin position="823"/>
        <end position="855"/>
    </location>
</feature>
<feature type="region of interest" description="Disordered" evidence="7">
    <location>
        <begin position="479"/>
        <end position="499"/>
    </location>
</feature>
<keyword evidence="12" id="KW-1185">Reference proteome</keyword>